<feature type="signal peptide" evidence="2">
    <location>
        <begin position="1"/>
        <end position="19"/>
    </location>
</feature>
<evidence type="ECO:0000313" key="4">
    <source>
        <dbReference type="Proteomes" id="UP001597472"/>
    </source>
</evidence>
<comment type="caution">
    <text evidence="3">The sequence shown here is derived from an EMBL/GenBank/DDBJ whole genome shotgun (WGS) entry which is preliminary data.</text>
</comment>
<feature type="coiled-coil region" evidence="1">
    <location>
        <begin position="67"/>
        <end position="112"/>
    </location>
</feature>
<evidence type="ECO:0000256" key="1">
    <source>
        <dbReference type="SAM" id="Coils"/>
    </source>
</evidence>
<evidence type="ECO:0008006" key="5">
    <source>
        <dbReference type="Google" id="ProtNLM"/>
    </source>
</evidence>
<keyword evidence="1" id="KW-0175">Coiled coil</keyword>
<evidence type="ECO:0000313" key="3">
    <source>
        <dbReference type="EMBL" id="MFD2552169.1"/>
    </source>
</evidence>
<protein>
    <recommendedName>
        <fullName evidence="5">TolC family protein</fullName>
    </recommendedName>
</protein>
<dbReference type="EMBL" id="JBHULS010000004">
    <property type="protein sequence ID" value="MFD2552169.1"/>
    <property type="molecule type" value="Genomic_DNA"/>
</dbReference>
<name>A0ABW5KU60_9FLAO</name>
<dbReference type="Proteomes" id="UP001597472">
    <property type="component" value="Unassembled WGS sequence"/>
</dbReference>
<accession>A0ABW5KU60</accession>
<proteinExistence type="predicted"/>
<dbReference type="RefSeq" id="WP_376894035.1">
    <property type="nucleotide sequence ID" value="NZ_JBHULS010000004.1"/>
</dbReference>
<reference evidence="4" key="1">
    <citation type="journal article" date="2019" name="Int. J. Syst. Evol. Microbiol.">
        <title>The Global Catalogue of Microorganisms (GCM) 10K type strain sequencing project: providing services to taxonomists for standard genome sequencing and annotation.</title>
        <authorList>
            <consortium name="The Broad Institute Genomics Platform"/>
            <consortium name="The Broad Institute Genome Sequencing Center for Infectious Disease"/>
            <person name="Wu L."/>
            <person name="Ma J."/>
        </authorList>
    </citation>
    <scope>NUCLEOTIDE SEQUENCE [LARGE SCALE GENOMIC DNA]</scope>
    <source>
        <strain evidence="4">KCTC 42587</strain>
    </source>
</reference>
<organism evidence="3 4">
    <name type="scientific">Bizionia sediminis</name>
    <dbReference type="NCBI Taxonomy" id="1737064"/>
    <lineage>
        <taxon>Bacteria</taxon>
        <taxon>Pseudomonadati</taxon>
        <taxon>Bacteroidota</taxon>
        <taxon>Flavobacteriia</taxon>
        <taxon>Flavobacteriales</taxon>
        <taxon>Flavobacteriaceae</taxon>
        <taxon>Bizionia</taxon>
    </lineage>
</organism>
<gene>
    <name evidence="3" type="ORF">ACFSQP_10110</name>
</gene>
<keyword evidence="2" id="KW-0732">Signal</keyword>
<evidence type="ECO:0000256" key="2">
    <source>
        <dbReference type="SAM" id="SignalP"/>
    </source>
</evidence>
<keyword evidence="4" id="KW-1185">Reference proteome</keyword>
<feature type="chain" id="PRO_5047109288" description="TolC family protein" evidence="2">
    <location>
        <begin position="20"/>
        <end position="397"/>
    </location>
</feature>
<sequence length="397" mass="45672">MTKYYVLVGLFLASFQAVVSQGITGDNVEFNVPQPPKVAIPEAQQFYAVTVTSPYNITADDVIAQSKIDFQNELDNYDQKVLDSEAEHKVILAQHEKDIEIAKEKYAIESKEYSKLSLLERMAVAEQGKKPTLVLPSRPTYYKPAKPIYRNPNLNDYVIVDNTILASKIVVNGMQRGENILDIQVAMERVNFQDNAGKSYANLPTNIAVSLNGVPDFTTNLFTDFELIANYPTNNINKNREEKAYLEKVIKQVNQLLNERYGYINKRKSLYLEVVKNRKNTYDDLEKAHIYVLTNLKKIQEDPHSRLTLSAMENLQKGLDIWDNTLAKIDYKNSKADYNAKIAQYVYFNLIKVHVALNRKEQAENYLNALQENLIYIKLSYDDEQALKRLEKEIYTQ</sequence>